<evidence type="ECO:0000313" key="1">
    <source>
        <dbReference type="EMBL" id="QIW98161.1"/>
    </source>
</evidence>
<name>A0A6H0XTR4_9PEZI</name>
<accession>A0A6H0XTR4</accession>
<evidence type="ECO:0008006" key="3">
    <source>
        <dbReference type="Google" id="ProtNLM"/>
    </source>
</evidence>
<dbReference type="Proteomes" id="UP000503462">
    <property type="component" value="Chromosome 2"/>
</dbReference>
<keyword evidence="2" id="KW-1185">Reference proteome</keyword>
<protein>
    <recommendedName>
        <fullName evidence="3">Cobalamin-independent methionine synthase MetE C-terminal/archaeal domain-containing protein</fullName>
    </recommendedName>
</protein>
<dbReference type="InterPro" id="IPR038071">
    <property type="entry name" value="UROD/MetE-like_sf"/>
</dbReference>
<dbReference type="AlphaFoldDB" id="A0A6H0XTR4"/>
<reference evidence="1 2" key="1">
    <citation type="journal article" date="2016" name="Sci. Rep.">
        <title>Peltaster fructicola genome reveals evolution from an invasive phytopathogen to an ectophytic parasite.</title>
        <authorList>
            <person name="Xu C."/>
            <person name="Chen H."/>
            <person name="Gleason M.L."/>
            <person name="Xu J.R."/>
            <person name="Liu H."/>
            <person name="Zhang R."/>
            <person name="Sun G."/>
        </authorList>
    </citation>
    <scope>NUCLEOTIDE SEQUENCE [LARGE SCALE GENOMIC DNA]</scope>
    <source>
        <strain evidence="1 2">LNHT1506</strain>
    </source>
</reference>
<dbReference type="SUPFAM" id="SSF51726">
    <property type="entry name" value="UROD/MetE-like"/>
    <property type="match status" value="1"/>
</dbReference>
<evidence type="ECO:0000313" key="2">
    <source>
        <dbReference type="Proteomes" id="UP000503462"/>
    </source>
</evidence>
<organism evidence="1 2">
    <name type="scientific">Peltaster fructicola</name>
    <dbReference type="NCBI Taxonomy" id="286661"/>
    <lineage>
        <taxon>Eukaryota</taxon>
        <taxon>Fungi</taxon>
        <taxon>Dikarya</taxon>
        <taxon>Ascomycota</taxon>
        <taxon>Pezizomycotina</taxon>
        <taxon>Dothideomycetes</taxon>
        <taxon>Dothideomycetes incertae sedis</taxon>
        <taxon>Peltaster</taxon>
    </lineage>
</organism>
<proteinExistence type="predicted"/>
<dbReference type="EMBL" id="CP051140">
    <property type="protein sequence ID" value="QIW98161.1"/>
    <property type="molecule type" value="Genomic_DNA"/>
</dbReference>
<dbReference type="OrthoDB" id="5422863at2759"/>
<dbReference type="Gene3D" id="3.20.20.210">
    <property type="match status" value="1"/>
</dbReference>
<sequence>MPQVKGCLLVGSVLLPDAETVFRDAIAGMPNRLKRIPDGETGERFYFTMFQAQVFDAYPPMKARFVDNSIIDADEFTQEQLDEGIKKITETPLETGYDKAAIASYAVFKKLKDEGVIPKKGLSKRAYPLYEEALGRAIKNIQAAIPHEELSIQFDLAADTAFWEGVYLKPWFDEDPKDYTVEYISRMLGWVAPDVEAGLHNCYGDMEHKHWHEPSSLKAVSERGLRLLEKNAHKIDYFHAPIPVSASDSLDTFIAPIAELAQKLHEQGGEIYLGVVQHNDLEGTKKRIEAAGKYVPEFGIATECGMGRTPKEQIHELFKLSTEVSEPVA</sequence>
<gene>
    <name evidence="1" type="ORF">AMS68_003679</name>
</gene>